<accession>A0ABS7A8D4</accession>
<sequence length="101" mass="11086">MLGAMMLSGCFYTVERRWARLSRGPWAPGAHVPSPEEYDSMLRTALIACVASHDPANLHQLDNGGTYQTSGWFLSAARLAPVYACMREKGWEAGPTTVLMP</sequence>
<gene>
    <name evidence="1" type="ORF">KPL78_11845</name>
</gene>
<dbReference type="Proteomes" id="UP001196565">
    <property type="component" value="Unassembled WGS sequence"/>
</dbReference>
<protein>
    <submittedName>
        <fullName evidence="1">Uncharacterized protein</fullName>
    </submittedName>
</protein>
<evidence type="ECO:0000313" key="2">
    <source>
        <dbReference type="Proteomes" id="UP001196565"/>
    </source>
</evidence>
<name>A0ABS7A8D4_9PROT</name>
<organism evidence="1 2">
    <name type="scientific">Roseomonas alba</name>
    <dbReference type="NCBI Taxonomy" id="2846776"/>
    <lineage>
        <taxon>Bacteria</taxon>
        <taxon>Pseudomonadati</taxon>
        <taxon>Pseudomonadota</taxon>
        <taxon>Alphaproteobacteria</taxon>
        <taxon>Acetobacterales</taxon>
        <taxon>Roseomonadaceae</taxon>
        <taxon>Roseomonas</taxon>
    </lineage>
</organism>
<evidence type="ECO:0000313" key="1">
    <source>
        <dbReference type="EMBL" id="MBW6398546.1"/>
    </source>
</evidence>
<reference evidence="1 2" key="1">
    <citation type="submission" date="2021-07" db="EMBL/GenBank/DDBJ databases">
        <authorList>
            <person name="So Y."/>
        </authorList>
    </citation>
    <scope>NUCLEOTIDE SEQUENCE [LARGE SCALE GENOMIC DNA]</scope>
    <source>
        <strain evidence="1 2">HJA6</strain>
    </source>
</reference>
<comment type="caution">
    <text evidence="1">The sequence shown here is derived from an EMBL/GenBank/DDBJ whole genome shotgun (WGS) entry which is preliminary data.</text>
</comment>
<keyword evidence="2" id="KW-1185">Reference proteome</keyword>
<proteinExistence type="predicted"/>
<dbReference type="EMBL" id="JAHYBZ010000004">
    <property type="protein sequence ID" value="MBW6398546.1"/>
    <property type="molecule type" value="Genomic_DNA"/>
</dbReference>